<protein>
    <submittedName>
        <fullName evidence="1">Uncharacterized protein</fullName>
    </submittedName>
</protein>
<dbReference type="EMBL" id="LAZR01009966">
    <property type="protein sequence ID" value="KKM69564.1"/>
    <property type="molecule type" value="Genomic_DNA"/>
</dbReference>
<accession>A0A0F9JI68</accession>
<dbReference type="AlphaFoldDB" id="A0A0F9JI68"/>
<gene>
    <name evidence="1" type="ORF">LCGC14_1449520</name>
</gene>
<comment type="caution">
    <text evidence="1">The sequence shown here is derived from an EMBL/GenBank/DDBJ whole genome shotgun (WGS) entry which is preliminary data.</text>
</comment>
<organism evidence="1">
    <name type="scientific">marine sediment metagenome</name>
    <dbReference type="NCBI Taxonomy" id="412755"/>
    <lineage>
        <taxon>unclassified sequences</taxon>
        <taxon>metagenomes</taxon>
        <taxon>ecological metagenomes</taxon>
    </lineage>
</organism>
<reference evidence="1" key="1">
    <citation type="journal article" date="2015" name="Nature">
        <title>Complex archaea that bridge the gap between prokaryotes and eukaryotes.</title>
        <authorList>
            <person name="Spang A."/>
            <person name="Saw J.H."/>
            <person name="Jorgensen S.L."/>
            <person name="Zaremba-Niedzwiedzka K."/>
            <person name="Martijn J."/>
            <person name="Lind A.E."/>
            <person name="van Eijk R."/>
            <person name="Schleper C."/>
            <person name="Guy L."/>
            <person name="Ettema T.J."/>
        </authorList>
    </citation>
    <scope>NUCLEOTIDE SEQUENCE</scope>
</reference>
<name>A0A0F9JI68_9ZZZZ</name>
<proteinExistence type="predicted"/>
<evidence type="ECO:0000313" key="1">
    <source>
        <dbReference type="EMBL" id="KKM69564.1"/>
    </source>
</evidence>
<sequence>MISKRLSIGQQMFRDSNPEYYRSIKSKAGKESVKSNKHQLVHKSLLYAGFEEFHEYQLRKWNS</sequence>